<evidence type="ECO:0000313" key="2">
    <source>
        <dbReference type="Proteomes" id="UP000029448"/>
    </source>
</evidence>
<organism evidence="1 2">
    <name type="scientific">Acetobacter tropicalis</name>
    <dbReference type="NCBI Taxonomy" id="104102"/>
    <lineage>
        <taxon>Bacteria</taxon>
        <taxon>Pseudomonadati</taxon>
        <taxon>Pseudomonadota</taxon>
        <taxon>Alphaproteobacteria</taxon>
        <taxon>Acetobacterales</taxon>
        <taxon>Acetobacteraceae</taxon>
        <taxon>Acetobacter</taxon>
    </lineage>
</organism>
<gene>
    <name evidence="1" type="ORF">AtDm6_2363</name>
</gene>
<dbReference type="EMBL" id="JOKM01000079">
    <property type="protein sequence ID" value="KGB22352.1"/>
    <property type="molecule type" value="Genomic_DNA"/>
</dbReference>
<evidence type="ECO:0000313" key="1">
    <source>
        <dbReference type="EMBL" id="KGB22352.1"/>
    </source>
</evidence>
<protein>
    <submittedName>
        <fullName evidence="1">Uncharacterized protein</fullName>
    </submittedName>
</protein>
<dbReference type="STRING" id="104102.AtDm6_2363"/>
<name>A0A094YLY6_9PROT</name>
<sequence>MENVTHGFSLPAGGNFFKSHNASSFVLNKMRHKSALVSMPIVPLPSVCLELF</sequence>
<accession>A0A094YLY6</accession>
<reference evidence="1 2" key="1">
    <citation type="submission" date="2014-06" db="EMBL/GenBank/DDBJ databases">
        <title>Functional and comparative genomic analyses of the Drosophila gut microbiota identify candidate symbiosis factors.</title>
        <authorList>
            <person name="Newell P.D."/>
            <person name="Chaston J.M."/>
            <person name="Douglas A.E."/>
        </authorList>
    </citation>
    <scope>NUCLEOTIDE SEQUENCE [LARGE SCALE GENOMIC DNA]</scope>
    <source>
        <strain evidence="1 2">DmCS_006</strain>
    </source>
</reference>
<dbReference type="Proteomes" id="UP000029448">
    <property type="component" value="Unassembled WGS sequence"/>
</dbReference>
<dbReference type="AlphaFoldDB" id="A0A094YLY6"/>
<proteinExistence type="predicted"/>
<keyword evidence="2" id="KW-1185">Reference proteome</keyword>
<comment type="caution">
    <text evidence="1">The sequence shown here is derived from an EMBL/GenBank/DDBJ whole genome shotgun (WGS) entry which is preliminary data.</text>
</comment>